<dbReference type="AlphaFoldDB" id="A0A1Q2LHI8"/>
<evidence type="ECO:0000313" key="1">
    <source>
        <dbReference type="EMBL" id="AQQ59839.1"/>
    </source>
</evidence>
<reference evidence="1 2" key="1">
    <citation type="submission" date="2017-02" db="EMBL/GenBank/DDBJ databases">
        <title>Whole genome sequencing of Helicobacter bilis strain AAQJH.</title>
        <authorList>
            <person name="Conlan S."/>
            <person name="Thomas P.J."/>
            <person name="Mullikin J."/>
            <person name="Palmore T.N."/>
            <person name="Frank K.M."/>
            <person name="Segre J.A."/>
        </authorList>
    </citation>
    <scope>NUCLEOTIDE SEQUENCE [LARGE SCALE GENOMIC DNA]</scope>
    <source>
        <strain evidence="1 2">AAQJH</strain>
    </source>
</reference>
<dbReference type="KEGG" id="hbl:XJ32_06805"/>
<name>A0A1Q2LHI8_9HELI</name>
<protein>
    <submittedName>
        <fullName evidence="1">Uncharacterized protein</fullName>
    </submittedName>
</protein>
<gene>
    <name evidence="1" type="ORF">XJ32_06805</name>
</gene>
<organism evidence="1 2">
    <name type="scientific">Helicobacter bilis</name>
    <dbReference type="NCBI Taxonomy" id="37372"/>
    <lineage>
        <taxon>Bacteria</taxon>
        <taxon>Pseudomonadati</taxon>
        <taxon>Campylobacterota</taxon>
        <taxon>Epsilonproteobacteria</taxon>
        <taxon>Campylobacterales</taxon>
        <taxon>Helicobacteraceae</taxon>
        <taxon>Helicobacter</taxon>
    </lineage>
</organism>
<sequence>MFFGSMGRGVQVSILLKRGSLIIMQSMTFYFPSLCFMCYQEFSIIRFLTHKSSNFSSKNM</sequence>
<accession>A0A1Q2LHI8</accession>
<dbReference type="EMBL" id="CP019645">
    <property type="protein sequence ID" value="AQQ59839.1"/>
    <property type="molecule type" value="Genomic_DNA"/>
</dbReference>
<evidence type="ECO:0000313" key="2">
    <source>
        <dbReference type="Proteomes" id="UP000188298"/>
    </source>
</evidence>
<dbReference type="Proteomes" id="UP000188298">
    <property type="component" value="Chromosome"/>
</dbReference>
<proteinExistence type="predicted"/>